<dbReference type="EMBL" id="JAPJZH010000015">
    <property type="protein sequence ID" value="MDA4847768.1"/>
    <property type="molecule type" value="Genomic_DNA"/>
</dbReference>
<keyword evidence="3" id="KW-1185">Reference proteome</keyword>
<evidence type="ECO:0000313" key="2">
    <source>
        <dbReference type="EMBL" id="MDA4847768.1"/>
    </source>
</evidence>
<dbReference type="Proteomes" id="UP001148313">
    <property type="component" value="Unassembled WGS sequence"/>
</dbReference>
<reference evidence="2" key="1">
    <citation type="submission" date="2022-11" db="EMBL/GenBank/DDBJ databases">
        <title>Hoeflea poritis sp. nov., isolated from scleractinian coral Porites lutea.</title>
        <authorList>
            <person name="Zhang G."/>
            <person name="Wei Q."/>
            <person name="Cai L."/>
        </authorList>
    </citation>
    <scope>NUCLEOTIDE SEQUENCE</scope>
    <source>
        <strain evidence="2">E7-10</strain>
    </source>
</reference>
<comment type="caution">
    <text evidence="2">The sequence shown here is derived from an EMBL/GenBank/DDBJ whole genome shotgun (WGS) entry which is preliminary data.</text>
</comment>
<name>A0ABT4VST1_9HYPH</name>
<protein>
    <submittedName>
        <fullName evidence="2">Phasin family protein</fullName>
    </submittedName>
</protein>
<proteinExistence type="predicted"/>
<accession>A0ABT4VST1</accession>
<dbReference type="RefSeq" id="WP_271091605.1">
    <property type="nucleotide sequence ID" value="NZ_JAPJZH010000015.1"/>
</dbReference>
<evidence type="ECO:0000313" key="3">
    <source>
        <dbReference type="Proteomes" id="UP001148313"/>
    </source>
</evidence>
<organism evidence="2 3">
    <name type="scientific">Hoeflea poritis</name>
    <dbReference type="NCBI Taxonomy" id="2993659"/>
    <lineage>
        <taxon>Bacteria</taxon>
        <taxon>Pseudomonadati</taxon>
        <taxon>Pseudomonadota</taxon>
        <taxon>Alphaproteobacteria</taxon>
        <taxon>Hyphomicrobiales</taxon>
        <taxon>Rhizobiaceae</taxon>
        <taxon>Hoeflea</taxon>
    </lineage>
</organism>
<evidence type="ECO:0000259" key="1">
    <source>
        <dbReference type="Pfam" id="PF09361"/>
    </source>
</evidence>
<sequence length="117" mass="12729">MFSFDDASKYGKDAMENMLKSYSAMAQGMQTLTTEASDYSKKSYEENAAVIEQLFGAKTLEKAFEIQSEYAKNSYEGFVAQATKMSEIYADAARNAYKPYEAAVAAPAPAPAAKKGS</sequence>
<feature type="domain" description="Phasin" evidence="1">
    <location>
        <begin position="7"/>
        <end position="103"/>
    </location>
</feature>
<gene>
    <name evidence="2" type="ORF">OOZ53_20580</name>
</gene>
<dbReference type="InterPro" id="IPR018968">
    <property type="entry name" value="Phasin"/>
</dbReference>
<dbReference type="Pfam" id="PF09361">
    <property type="entry name" value="Phasin_2"/>
    <property type="match status" value="1"/>
</dbReference>